<dbReference type="Proteomes" id="UP001652624">
    <property type="component" value="Chromosome 15"/>
</dbReference>
<feature type="region of interest" description="Disordered" evidence="1">
    <location>
        <begin position="1"/>
        <end position="125"/>
    </location>
</feature>
<proteinExistence type="predicted"/>
<protein>
    <submittedName>
        <fullName evidence="3">Uncharacterized protein LOC132533012 isoform X1</fullName>
    </submittedName>
</protein>
<sequence>MNTGDTQDTEGDTPGDLSPFDTKEQIPPTSKEAEPSLEASLLGAQDNMGAPEVQGRRQPPLKATCRNKGRVIWDPGSCTHSDWSPPLEDRRQERPGQKEPEKELQSRQQMTSGDKEDAEGGIPRGLCPCETIRKIPPITMDAEHHPFKASMALLGPQDETLKAQRTWQPTTKSPHGNKGRVTWFQAEELLRLAQDTQCPSTPLHNIQLALLRECPPAPELPILAVAPEPPPMEVAPPSEEVCCLWFIQILLYLLWNLVFS</sequence>
<dbReference type="GeneID" id="132533012"/>
<evidence type="ECO:0000313" key="2">
    <source>
        <dbReference type="Proteomes" id="UP001652624"/>
    </source>
</evidence>
<dbReference type="RefSeq" id="XP_060028320.1">
    <property type="nucleotide sequence ID" value="XM_060172337.1"/>
</dbReference>
<feature type="compositionally biased region" description="Basic and acidic residues" evidence="1">
    <location>
        <begin position="87"/>
        <end position="105"/>
    </location>
</feature>
<reference evidence="3" key="1">
    <citation type="submission" date="2025-08" db="UniProtKB">
        <authorList>
            <consortium name="RefSeq"/>
        </authorList>
    </citation>
    <scope>IDENTIFICATION</scope>
</reference>
<gene>
    <name evidence="3" type="primary">LOC132533012</name>
</gene>
<organism evidence="2 3">
    <name type="scientific">Erinaceus europaeus</name>
    <name type="common">Western European hedgehog</name>
    <dbReference type="NCBI Taxonomy" id="9365"/>
    <lineage>
        <taxon>Eukaryota</taxon>
        <taxon>Metazoa</taxon>
        <taxon>Chordata</taxon>
        <taxon>Craniata</taxon>
        <taxon>Vertebrata</taxon>
        <taxon>Euteleostomi</taxon>
        <taxon>Mammalia</taxon>
        <taxon>Eutheria</taxon>
        <taxon>Laurasiatheria</taxon>
        <taxon>Eulipotyphla</taxon>
        <taxon>Erinaceidae</taxon>
        <taxon>Erinaceinae</taxon>
        <taxon>Erinaceus</taxon>
    </lineage>
</organism>
<keyword evidence="2" id="KW-1185">Reference proteome</keyword>
<evidence type="ECO:0000256" key="1">
    <source>
        <dbReference type="SAM" id="MobiDB-lite"/>
    </source>
</evidence>
<name>A0ABM3VVG9_ERIEU</name>
<evidence type="ECO:0000313" key="3">
    <source>
        <dbReference type="RefSeq" id="XP_060028320.1"/>
    </source>
</evidence>
<accession>A0ABM3VVG9</accession>